<name>A0A1W1UG97_9DEIO</name>
<gene>
    <name evidence="15" type="ORF">SAMN00790413_05400</name>
</gene>
<feature type="region of interest" description="Disordered" evidence="11">
    <location>
        <begin position="1"/>
        <end position="46"/>
    </location>
</feature>
<evidence type="ECO:0000256" key="7">
    <source>
        <dbReference type="ARBA" id="ARBA00022989"/>
    </source>
</evidence>
<feature type="transmembrane region" description="Helical" evidence="12">
    <location>
        <begin position="160"/>
        <end position="184"/>
    </location>
</feature>
<feature type="transmembrane region" description="Helical" evidence="12">
    <location>
        <begin position="134"/>
        <end position="154"/>
    </location>
</feature>
<evidence type="ECO:0000256" key="3">
    <source>
        <dbReference type="ARBA" id="ARBA00022538"/>
    </source>
</evidence>
<dbReference type="GO" id="GO:1990573">
    <property type="term" value="P:potassium ion import across plasma membrane"/>
    <property type="evidence" value="ECO:0007669"/>
    <property type="project" value="TreeGrafter"/>
</dbReference>
<comment type="subcellular location">
    <subcellularLocation>
        <location evidence="1">Membrane</location>
        <topology evidence="1">Multi-pass membrane protein</topology>
    </subcellularLocation>
</comment>
<evidence type="ECO:0000256" key="2">
    <source>
        <dbReference type="ARBA" id="ARBA00022448"/>
    </source>
</evidence>
<dbReference type="STRING" id="695939.SAMN00790413_05400"/>
<feature type="domain" description="Inward rectifier potassium channel C-terminal" evidence="14">
    <location>
        <begin position="193"/>
        <end position="342"/>
    </location>
</feature>
<dbReference type="EMBL" id="FWWU01000004">
    <property type="protein sequence ID" value="SMB80052.1"/>
    <property type="molecule type" value="Genomic_DNA"/>
</dbReference>
<keyword evidence="8" id="KW-0406">Ion transport</keyword>
<keyword evidence="4 12" id="KW-0812">Transmembrane</keyword>
<dbReference type="Proteomes" id="UP000192582">
    <property type="component" value="Unassembled WGS sequence"/>
</dbReference>
<evidence type="ECO:0000256" key="10">
    <source>
        <dbReference type="ARBA" id="ARBA00023303"/>
    </source>
</evidence>
<sequence length="350" mass="38328">MTVGQASGIRGTGEEGRSIGSMGAPPFGSQAARQPQGEASVEPVGNDLGLGRVISQESHTRMLNKDGSFTLQRGGIGFWHSLSLYYDLISISWPAFFGLLGVTYLLLNAGFALAYLTLGPGALSEMPQGDGNRFWACFFFSVQTFGTIGFGHVYPRTFAANLLVTVEAFVGLVGVALATGVLFARFSRPRHRVLFSECAVIAPYRGGWGLMFRLVNGQRTDLIELQIEVTLAYFKRVGVRQVRHFAPLTLERSSVAFFPLSWTVVHPITEESPLWKVTPQQLQAAEAEIMVNLRGLDDAVYNAVRARTSYQGADLRWHARFADIFVRRAGRPVGIDVRKLSVVEPAPSAE</sequence>
<evidence type="ECO:0000313" key="15">
    <source>
        <dbReference type="EMBL" id="SMB80052.1"/>
    </source>
</evidence>
<dbReference type="InterPro" id="IPR013518">
    <property type="entry name" value="K_chnl_inward-rec_Kir_cyto"/>
</dbReference>
<keyword evidence="6" id="KW-0630">Potassium</keyword>
<protein>
    <submittedName>
        <fullName evidence="15">Inward rectifier potassium channel</fullName>
    </submittedName>
</protein>
<dbReference type="Pfam" id="PF07885">
    <property type="entry name" value="Ion_trans_2"/>
    <property type="match status" value="1"/>
</dbReference>
<keyword evidence="2" id="KW-0813">Transport</keyword>
<reference evidence="15 16" key="1">
    <citation type="submission" date="2017-04" db="EMBL/GenBank/DDBJ databases">
        <authorList>
            <person name="Afonso C.L."/>
            <person name="Miller P.J."/>
            <person name="Scott M.A."/>
            <person name="Spackman E."/>
            <person name="Goraichik I."/>
            <person name="Dimitrov K.M."/>
            <person name="Suarez D.L."/>
            <person name="Swayne D.E."/>
        </authorList>
    </citation>
    <scope>NUCLEOTIDE SEQUENCE [LARGE SCALE GENOMIC DNA]</scope>
    <source>
        <strain evidence="15 16">KR-140</strain>
    </source>
</reference>
<evidence type="ECO:0000256" key="5">
    <source>
        <dbReference type="ARBA" id="ARBA00022882"/>
    </source>
</evidence>
<evidence type="ECO:0000256" key="11">
    <source>
        <dbReference type="SAM" id="MobiDB-lite"/>
    </source>
</evidence>
<keyword evidence="5" id="KW-0851">Voltage-gated channel</keyword>
<proteinExistence type="predicted"/>
<organism evidence="15 16">
    <name type="scientific">Deinococcus hopiensis KR-140</name>
    <dbReference type="NCBI Taxonomy" id="695939"/>
    <lineage>
        <taxon>Bacteria</taxon>
        <taxon>Thermotogati</taxon>
        <taxon>Deinococcota</taxon>
        <taxon>Deinococci</taxon>
        <taxon>Deinococcales</taxon>
        <taxon>Deinococcaceae</taxon>
        <taxon>Deinococcus</taxon>
    </lineage>
</organism>
<feature type="domain" description="Potassium channel" evidence="13">
    <location>
        <begin position="118"/>
        <end position="186"/>
    </location>
</feature>
<keyword evidence="3" id="KW-0633">Potassium transport</keyword>
<dbReference type="InterPro" id="IPR014756">
    <property type="entry name" value="Ig_E-set"/>
</dbReference>
<dbReference type="InterPro" id="IPR013099">
    <property type="entry name" value="K_chnl_dom"/>
</dbReference>
<dbReference type="AlphaFoldDB" id="A0A1W1UG97"/>
<dbReference type="PANTHER" id="PTHR11767:SF102">
    <property type="entry name" value="INWARDLY RECTIFYING POTASSIUM CHANNEL 1, ISOFORM F"/>
    <property type="match status" value="1"/>
</dbReference>
<feature type="transmembrane region" description="Helical" evidence="12">
    <location>
        <begin position="91"/>
        <end position="113"/>
    </location>
</feature>
<dbReference type="Gene3D" id="1.10.287.70">
    <property type="match status" value="1"/>
</dbReference>
<dbReference type="SUPFAM" id="SSF81296">
    <property type="entry name" value="E set domains"/>
    <property type="match status" value="1"/>
</dbReference>
<dbReference type="Gene3D" id="2.60.40.1400">
    <property type="entry name" value="G protein-activated inward rectifier potassium channel 1"/>
    <property type="match status" value="1"/>
</dbReference>
<accession>A0A1W1UG97</accession>
<evidence type="ECO:0000256" key="9">
    <source>
        <dbReference type="ARBA" id="ARBA00023136"/>
    </source>
</evidence>
<dbReference type="InterPro" id="IPR016449">
    <property type="entry name" value="K_chnl_inward-rec_Kir"/>
</dbReference>
<dbReference type="GO" id="GO:0005886">
    <property type="term" value="C:plasma membrane"/>
    <property type="evidence" value="ECO:0007669"/>
    <property type="project" value="TreeGrafter"/>
</dbReference>
<dbReference type="GO" id="GO:0034765">
    <property type="term" value="P:regulation of monoatomic ion transmembrane transport"/>
    <property type="evidence" value="ECO:0007669"/>
    <property type="project" value="TreeGrafter"/>
</dbReference>
<evidence type="ECO:0000313" key="16">
    <source>
        <dbReference type="Proteomes" id="UP000192582"/>
    </source>
</evidence>
<dbReference type="GO" id="GO:0005242">
    <property type="term" value="F:inward rectifier potassium channel activity"/>
    <property type="evidence" value="ECO:0007669"/>
    <property type="project" value="InterPro"/>
</dbReference>
<evidence type="ECO:0000259" key="14">
    <source>
        <dbReference type="Pfam" id="PF17655"/>
    </source>
</evidence>
<evidence type="ECO:0000259" key="13">
    <source>
        <dbReference type="Pfam" id="PF07885"/>
    </source>
</evidence>
<evidence type="ECO:0000256" key="6">
    <source>
        <dbReference type="ARBA" id="ARBA00022958"/>
    </source>
</evidence>
<keyword evidence="10 15" id="KW-0407">Ion channel</keyword>
<evidence type="ECO:0000256" key="8">
    <source>
        <dbReference type="ARBA" id="ARBA00023065"/>
    </source>
</evidence>
<keyword evidence="7 12" id="KW-1133">Transmembrane helix</keyword>
<dbReference type="PRINTS" id="PR01320">
    <property type="entry name" value="KIRCHANNEL"/>
</dbReference>
<keyword evidence="9 12" id="KW-0472">Membrane</keyword>
<dbReference type="Pfam" id="PF17655">
    <property type="entry name" value="IRK_C"/>
    <property type="match status" value="1"/>
</dbReference>
<dbReference type="GO" id="GO:0034702">
    <property type="term" value="C:monoatomic ion channel complex"/>
    <property type="evidence" value="ECO:0007669"/>
    <property type="project" value="UniProtKB-KW"/>
</dbReference>
<evidence type="ECO:0000256" key="12">
    <source>
        <dbReference type="SAM" id="Phobius"/>
    </source>
</evidence>
<keyword evidence="16" id="KW-1185">Reference proteome</keyword>
<dbReference type="InterPro" id="IPR041647">
    <property type="entry name" value="IRK_C"/>
</dbReference>
<evidence type="ECO:0000256" key="4">
    <source>
        <dbReference type="ARBA" id="ARBA00022692"/>
    </source>
</evidence>
<dbReference type="SUPFAM" id="SSF81324">
    <property type="entry name" value="Voltage-gated potassium channels"/>
    <property type="match status" value="1"/>
</dbReference>
<evidence type="ECO:0000256" key="1">
    <source>
        <dbReference type="ARBA" id="ARBA00004141"/>
    </source>
</evidence>
<dbReference type="PANTHER" id="PTHR11767">
    <property type="entry name" value="INWARD RECTIFIER POTASSIUM CHANNEL"/>
    <property type="match status" value="1"/>
</dbReference>